<dbReference type="PANTHER" id="PTHR43124:SF3">
    <property type="entry name" value="CHLORAMPHENICOL EFFLUX PUMP RV0191"/>
    <property type="match status" value="1"/>
</dbReference>
<feature type="transmembrane region" description="Helical" evidence="7">
    <location>
        <begin position="50"/>
        <end position="71"/>
    </location>
</feature>
<evidence type="ECO:0000256" key="3">
    <source>
        <dbReference type="ARBA" id="ARBA00022692"/>
    </source>
</evidence>
<dbReference type="Gene3D" id="1.20.1250.20">
    <property type="entry name" value="MFS general substrate transporter like domains"/>
    <property type="match status" value="1"/>
</dbReference>
<feature type="transmembrane region" description="Helical" evidence="7">
    <location>
        <begin position="326"/>
        <end position="348"/>
    </location>
</feature>
<feature type="transmembrane region" description="Helical" evidence="7">
    <location>
        <begin position="18"/>
        <end position="38"/>
    </location>
</feature>
<evidence type="ECO:0000256" key="7">
    <source>
        <dbReference type="SAM" id="Phobius"/>
    </source>
</evidence>
<dbReference type="GO" id="GO:0005886">
    <property type="term" value="C:plasma membrane"/>
    <property type="evidence" value="ECO:0007669"/>
    <property type="project" value="UniProtKB-SubCell"/>
</dbReference>
<feature type="transmembrane region" description="Helical" evidence="7">
    <location>
        <begin position="213"/>
        <end position="234"/>
    </location>
</feature>
<gene>
    <name evidence="9" type="ORF">GGQ54_001537</name>
</gene>
<sequence>MSDEPKTHLSQDWRPRTAILALGAFAVGTDGYVIVGLLPEIGSTLHVSSAATGQLVSVFALVYALLSPVLATVTGRWSRRRTLVTGLVLLGVGNAVTALAGSYALVLASRVLAGAGAALFAANAVATASLLAGEERRGSAISMVTAGSTLSLVLGAPLGTLIGKQWGWQAAIWFITVIAAVIAVAIAALLPPIKVDQTASLRERMAPLGDPRVLKVLAVTLLAFVGVFLPFTYMSKVFELATGGDQSKLAALLMIFGIFATAGNLISGRLADRFGPRVVVIAATSGIAIVFLVMLTARADFALAAVLHALSGFVCFSVIGPQQHRITAYAPAGGAPLVSALNLSTAYLGNFSSSVIGAIILSTTTSPAYILPVAAGFAIAASLVAWGSGRSERSPADDHSARAAETSTAPDA</sequence>
<proteinExistence type="predicted"/>
<dbReference type="GO" id="GO:0022857">
    <property type="term" value="F:transmembrane transporter activity"/>
    <property type="evidence" value="ECO:0007669"/>
    <property type="project" value="InterPro"/>
</dbReference>
<dbReference type="PROSITE" id="PS50850">
    <property type="entry name" value="MFS"/>
    <property type="match status" value="1"/>
</dbReference>
<organism evidence="9 10">
    <name type="scientific">Naumannella cuiyingiana</name>
    <dbReference type="NCBI Taxonomy" id="1347891"/>
    <lineage>
        <taxon>Bacteria</taxon>
        <taxon>Bacillati</taxon>
        <taxon>Actinomycetota</taxon>
        <taxon>Actinomycetes</taxon>
        <taxon>Propionibacteriales</taxon>
        <taxon>Propionibacteriaceae</taxon>
        <taxon>Naumannella</taxon>
    </lineage>
</organism>
<evidence type="ECO:0000256" key="5">
    <source>
        <dbReference type="ARBA" id="ARBA00023136"/>
    </source>
</evidence>
<feature type="transmembrane region" description="Helical" evidence="7">
    <location>
        <begin position="111"/>
        <end position="133"/>
    </location>
</feature>
<evidence type="ECO:0000256" key="4">
    <source>
        <dbReference type="ARBA" id="ARBA00022989"/>
    </source>
</evidence>
<evidence type="ECO:0000256" key="6">
    <source>
        <dbReference type="SAM" id="MobiDB-lite"/>
    </source>
</evidence>
<accession>A0A7Z0D8Y5</accession>
<keyword evidence="5 7" id="KW-0472">Membrane</keyword>
<dbReference type="InterPro" id="IPR020846">
    <property type="entry name" value="MFS_dom"/>
</dbReference>
<keyword evidence="2" id="KW-1003">Cell membrane</keyword>
<dbReference type="RefSeq" id="WP_179444864.1">
    <property type="nucleotide sequence ID" value="NZ_JACBZS010000001.1"/>
</dbReference>
<dbReference type="InterPro" id="IPR036259">
    <property type="entry name" value="MFS_trans_sf"/>
</dbReference>
<feature type="transmembrane region" description="Helical" evidence="7">
    <location>
        <begin position="301"/>
        <end position="319"/>
    </location>
</feature>
<feature type="transmembrane region" description="Helical" evidence="7">
    <location>
        <begin position="368"/>
        <end position="386"/>
    </location>
</feature>
<evidence type="ECO:0000313" key="10">
    <source>
        <dbReference type="Proteomes" id="UP000527616"/>
    </source>
</evidence>
<dbReference type="PANTHER" id="PTHR43124">
    <property type="entry name" value="PURINE EFFLUX PUMP PBUE"/>
    <property type="match status" value="1"/>
</dbReference>
<evidence type="ECO:0000313" key="9">
    <source>
        <dbReference type="EMBL" id="NYI70977.1"/>
    </source>
</evidence>
<feature type="transmembrane region" description="Helical" evidence="7">
    <location>
        <begin position="249"/>
        <end position="266"/>
    </location>
</feature>
<evidence type="ECO:0000256" key="1">
    <source>
        <dbReference type="ARBA" id="ARBA00004651"/>
    </source>
</evidence>
<feature type="transmembrane region" description="Helical" evidence="7">
    <location>
        <begin position="83"/>
        <end position="105"/>
    </location>
</feature>
<dbReference type="EMBL" id="JACBZS010000001">
    <property type="protein sequence ID" value="NYI70977.1"/>
    <property type="molecule type" value="Genomic_DNA"/>
</dbReference>
<dbReference type="AlphaFoldDB" id="A0A7Z0D8Y5"/>
<comment type="subcellular location">
    <subcellularLocation>
        <location evidence="1">Cell membrane</location>
        <topology evidence="1">Multi-pass membrane protein</topology>
    </subcellularLocation>
</comment>
<feature type="compositionally biased region" description="Basic and acidic residues" evidence="6">
    <location>
        <begin position="390"/>
        <end position="402"/>
    </location>
</feature>
<dbReference type="CDD" id="cd17324">
    <property type="entry name" value="MFS_NepI_like"/>
    <property type="match status" value="1"/>
</dbReference>
<dbReference type="Proteomes" id="UP000527616">
    <property type="component" value="Unassembled WGS sequence"/>
</dbReference>
<evidence type="ECO:0000259" key="8">
    <source>
        <dbReference type="PROSITE" id="PS50850"/>
    </source>
</evidence>
<comment type="caution">
    <text evidence="9">The sequence shown here is derived from an EMBL/GenBank/DDBJ whole genome shotgun (WGS) entry which is preliminary data.</text>
</comment>
<evidence type="ECO:0000256" key="2">
    <source>
        <dbReference type="ARBA" id="ARBA00022475"/>
    </source>
</evidence>
<keyword evidence="4 7" id="KW-1133">Transmembrane helix</keyword>
<dbReference type="SUPFAM" id="SSF103473">
    <property type="entry name" value="MFS general substrate transporter"/>
    <property type="match status" value="1"/>
</dbReference>
<dbReference type="Pfam" id="PF07690">
    <property type="entry name" value="MFS_1"/>
    <property type="match status" value="1"/>
</dbReference>
<dbReference type="InterPro" id="IPR011701">
    <property type="entry name" value="MFS"/>
</dbReference>
<keyword evidence="3 7" id="KW-0812">Transmembrane</keyword>
<feature type="transmembrane region" description="Helical" evidence="7">
    <location>
        <begin position="170"/>
        <end position="193"/>
    </location>
</feature>
<dbReference type="InterPro" id="IPR050189">
    <property type="entry name" value="MFS_Efflux_Transporters"/>
</dbReference>
<name>A0A7Z0D8Y5_9ACTN</name>
<protein>
    <submittedName>
        <fullName evidence="9">DHA1 family inner membrane transport protein</fullName>
    </submittedName>
</protein>
<feature type="domain" description="Major facilitator superfamily (MFS) profile" evidence="8">
    <location>
        <begin position="16"/>
        <end position="393"/>
    </location>
</feature>
<feature type="transmembrane region" description="Helical" evidence="7">
    <location>
        <begin position="140"/>
        <end position="158"/>
    </location>
</feature>
<feature type="region of interest" description="Disordered" evidence="6">
    <location>
        <begin position="390"/>
        <end position="412"/>
    </location>
</feature>
<feature type="transmembrane region" description="Helical" evidence="7">
    <location>
        <begin position="278"/>
        <end position="295"/>
    </location>
</feature>
<reference evidence="9 10" key="1">
    <citation type="submission" date="2020-07" db="EMBL/GenBank/DDBJ databases">
        <title>Sequencing the genomes of 1000 actinobacteria strains.</title>
        <authorList>
            <person name="Klenk H.-P."/>
        </authorList>
    </citation>
    <scope>NUCLEOTIDE SEQUENCE [LARGE SCALE GENOMIC DNA]</scope>
    <source>
        <strain evidence="9 10">DSM 103164</strain>
    </source>
</reference>
<keyword evidence="10" id="KW-1185">Reference proteome</keyword>